<accession>A0ABV8RJP8</accession>
<comment type="caution">
    <text evidence="6">The sequence shown here is derived from an EMBL/GenBank/DDBJ whole genome shotgun (WGS) entry which is preliminary data.</text>
</comment>
<evidence type="ECO:0000313" key="7">
    <source>
        <dbReference type="Proteomes" id="UP001595828"/>
    </source>
</evidence>
<keyword evidence="1" id="KW-0963">Cytoplasm</keyword>
<gene>
    <name evidence="6" type="ORF">ACFO0A_00865</name>
</gene>
<evidence type="ECO:0000313" key="6">
    <source>
        <dbReference type="EMBL" id="MFC4293601.1"/>
    </source>
</evidence>
<dbReference type="Gene3D" id="3.90.1280.10">
    <property type="entry name" value="HSP33 redox switch-like"/>
    <property type="match status" value="1"/>
</dbReference>
<dbReference type="RefSeq" id="WP_379537092.1">
    <property type="nucleotide sequence ID" value="NZ_JBHSDR010000003.1"/>
</dbReference>
<evidence type="ECO:0000256" key="4">
    <source>
        <dbReference type="ARBA" id="ARBA00023186"/>
    </source>
</evidence>
<dbReference type="SUPFAM" id="SSF64397">
    <property type="entry name" value="Hsp33 domain"/>
    <property type="match status" value="1"/>
</dbReference>
<dbReference type="Gene3D" id="3.55.30.10">
    <property type="entry name" value="Hsp33 domain"/>
    <property type="match status" value="1"/>
</dbReference>
<dbReference type="InterPro" id="IPR016154">
    <property type="entry name" value="Heat_shock_Hsp33_C"/>
</dbReference>
<dbReference type="Proteomes" id="UP001595828">
    <property type="component" value="Unassembled WGS sequence"/>
</dbReference>
<sequence length="309" mass="33771">MSDEGSNPPGVETGFDRPLHFTLPARNARGRVVRLGPVLDEILAAHSYPPPIKHLLAEALAVTALIGTLLKDGDDDAAPAQLTMQAQTEGGIVELLVCDYRGGELRGYVRHNAEMLASLGANPSLFALFGKGYLAITFDLAATGQRYQGIVPLEGDSLADACQNYFQQSEQVPTLIRVAIRSGPDGCVAGGLLVQHLAEGEEGRERLHVRLDHPEWEHVAVLAGSLRHNELVDPELGLESIVWRLFHEEPEVRVEPGMPLMRGCRCTIAHFREVIGRFPPEDRAEMRGDDGRIAVDCAFCSRVFAIEED</sequence>
<dbReference type="Gene3D" id="1.10.287.480">
    <property type="entry name" value="helix hairpin bin"/>
    <property type="match status" value="1"/>
</dbReference>
<reference evidence="7" key="1">
    <citation type="journal article" date="2019" name="Int. J. Syst. Evol. Microbiol.">
        <title>The Global Catalogue of Microorganisms (GCM) 10K type strain sequencing project: providing services to taxonomists for standard genome sequencing and annotation.</title>
        <authorList>
            <consortium name="The Broad Institute Genomics Platform"/>
            <consortium name="The Broad Institute Genome Sequencing Center for Infectious Disease"/>
            <person name="Wu L."/>
            <person name="Ma J."/>
        </authorList>
    </citation>
    <scope>NUCLEOTIDE SEQUENCE [LARGE SCALE GENOMIC DNA]</scope>
    <source>
        <strain evidence="7">CGMCC 1.12989</strain>
    </source>
</reference>
<organism evidence="6 7">
    <name type="scientific">Novosphingobium tardum</name>
    <dbReference type="NCBI Taxonomy" id="1538021"/>
    <lineage>
        <taxon>Bacteria</taxon>
        <taxon>Pseudomonadati</taxon>
        <taxon>Pseudomonadota</taxon>
        <taxon>Alphaproteobacteria</taxon>
        <taxon>Sphingomonadales</taxon>
        <taxon>Sphingomonadaceae</taxon>
        <taxon>Novosphingobium</taxon>
    </lineage>
</organism>
<dbReference type="Pfam" id="PF01430">
    <property type="entry name" value="HSP33"/>
    <property type="match status" value="1"/>
</dbReference>
<keyword evidence="7" id="KW-1185">Reference proteome</keyword>
<dbReference type="InterPro" id="IPR016153">
    <property type="entry name" value="Heat_shock_Hsp33_N"/>
</dbReference>
<name>A0ABV8RJP8_9SPHN</name>
<dbReference type="SUPFAM" id="SSF118352">
    <property type="entry name" value="HSP33 redox switch-like"/>
    <property type="match status" value="1"/>
</dbReference>
<dbReference type="EMBL" id="JBHSDR010000003">
    <property type="protein sequence ID" value="MFC4293601.1"/>
    <property type="molecule type" value="Genomic_DNA"/>
</dbReference>
<evidence type="ECO:0000256" key="2">
    <source>
        <dbReference type="ARBA" id="ARBA00022833"/>
    </source>
</evidence>
<dbReference type="PANTHER" id="PTHR30111">
    <property type="entry name" value="33 KDA CHAPERONIN"/>
    <property type="match status" value="1"/>
</dbReference>
<keyword evidence="4" id="KW-0143">Chaperone</keyword>
<evidence type="ECO:0000256" key="1">
    <source>
        <dbReference type="ARBA" id="ARBA00022490"/>
    </source>
</evidence>
<keyword evidence="5" id="KW-0676">Redox-active center</keyword>
<protein>
    <submittedName>
        <fullName evidence="6">Hsp33 family molecular chaperone HslO</fullName>
    </submittedName>
</protein>
<proteinExistence type="predicted"/>
<dbReference type="CDD" id="cd00498">
    <property type="entry name" value="Hsp33"/>
    <property type="match status" value="1"/>
</dbReference>
<dbReference type="PANTHER" id="PTHR30111:SF1">
    <property type="entry name" value="33 KDA CHAPERONIN"/>
    <property type="match status" value="1"/>
</dbReference>
<keyword evidence="3" id="KW-1015">Disulfide bond</keyword>
<dbReference type="InterPro" id="IPR000397">
    <property type="entry name" value="Heat_shock_Hsp33"/>
</dbReference>
<dbReference type="InterPro" id="IPR023212">
    <property type="entry name" value="Hsp33_helix_hairpin_bin_dom_sf"/>
</dbReference>
<keyword evidence="2" id="KW-0862">Zinc</keyword>
<evidence type="ECO:0000256" key="5">
    <source>
        <dbReference type="ARBA" id="ARBA00023284"/>
    </source>
</evidence>
<dbReference type="PIRSF" id="PIRSF005261">
    <property type="entry name" value="Heat_shock_Hsp33"/>
    <property type="match status" value="1"/>
</dbReference>
<evidence type="ECO:0000256" key="3">
    <source>
        <dbReference type="ARBA" id="ARBA00023157"/>
    </source>
</evidence>